<dbReference type="SUPFAM" id="SSF47413">
    <property type="entry name" value="lambda repressor-like DNA-binding domains"/>
    <property type="match status" value="1"/>
</dbReference>
<accession>A0A259TU97</accession>
<dbReference type="Proteomes" id="UP000216446">
    <property type="component" value="Unassembled WGS sequence"/>
</dbReference>
<protein>
    <recommendedName>
        <fullName evidence="1">HTH cro/C1-type domain-containing protein</fullName>
    </recommendedName>
</protein>
<evidence type="ECO:0000313" key="2">
    <source>
        <dbReference type="EMBL" id="OZC01266.1"/>
    </source>
</evidence>
<dbReference type="OrthoDB" id="9814553at2"/>
<evidence type="ECO:0000313" key="3">
    <source>
        <dbReference type="Proteomes" id="UP000216446"/>
    </source>
</evidence>
<sequence length="91" mass="9835">MPPPRATDPDVHRLFLKAVGTVVRRRREAVGMTQERLEAASAVHVTHVRAIEAGRRNASGLVLWQLAQGLGVSYGTFSTEVEAEVGASREG</sequence>
<dbReference type="InParanoid" id="A0A259TU97"/>
<evidence type="ECO:0000259" key="1">
    <source>
        <dbReference type="PROSITE" id="PS50943"/>
    </source>
</evidence>
<dbReference type="RefSeq" id="WP_094551698.1">
    <property type="nucleotide sequence ID" value="NZ_MQWB01000011.1"/>
</dbReference>
<feature type="domain" description="HTH cro/C1-type" evidence="1">
    <location>
        <begin position="23"/>
        <end position="77"/>
    </location>
</feature>
<dbReference type="Gene3D" id="1.10.260.40">
    <property type="entry name" value="lambda repressor-like DNA-binding domains"/>
    <property type="match status" value="1"/>
</dbReference>
<dbReference type="EMBL" id="MQWB01000011">
    <property type="protein sequence ID" value="OZC01266.1"/>
    <property type="molecule type" value="Genomic_DNA"/>
</dbReference>
<dbReference type="InterPro" id="IPR001387">
    <property type="entry name" value="Cro/C1-type_HTH"/>
</dbReference>
<dbReference type="PROSITE" id="PS50943">
    <property type="entry name" value="HTH_CROC1"/>
    <property type="match status" value="1"/>
</dbReference>
<dbReference type="CDD" id="cd00093">
    <property type="entry name" value="HTH_XRE"/>
    <property type="match status" value="1"/>
</dbReference>
<dbReference type="SMART" id="SM00530">
    <property type="entry name" value="HTH_XRE"/>
    <property type="match status" value="1"/>
</dbReference>
<dbReference type="InterPro" id="IPR010982">
    <property type="entry name" value="Lambda_DNA-bd_dom_sf"/>
</dbReference>
<proteinExistence type="predicted"/>
<reference evidence="2 3" key="1">
    <citation type="submission" date="2016-11" db="EMBL/GenBank/DDBJ databases">
        <title>Study of marine rhodopsin-containing bacteria.</title>
        <authorList>
            <person name="Yoshizawa S."/>
            <person name="Kumagai Y."/>
            <person name="Kogure K."/>
        </authorList>
    </citation>
    <scope>NUCLEOTIDE SEQUENCE [LARGE SCALE GENOMIC DNA]</scope>
    <source>
        <strain evidence="2 3">SG-29</strain>
    </source>
</reference>
<organism evidence="2 3">
    <name type="scientific">Rubricoccus marinus</name>
    <dbReference type="NCBI Taxonomy" id="716817"/>
    <lineage>
        <taxon>Bacteria</taxon>
        <taxon>Pseudomonadati</taxon>
        <taxon>Rhodothermota</taxon>
        <taxon>Rhodothermia</taxon>
        <taxon>Rhodothermales</taxon>
        <taxon>Rubricoccaceae</taxon>
        <taxon>Rubricoccus</taxon>
    </lineage>
</organism>
<comment type="caution">
    <text evidence="2">The sequence shown here is derived from an EMBL/GenBank/DDBJ whole genome shotgun (WGS) entry which is preliminary data.</text>
</comment>
<dbReference type="AlphaFoldDB" id="A0A259TU97"/>
<name>A0A259TU97_9BACT</name>
<dbReference type="Pfam" id="PF01381">
    <property type="entry name" value="HTH_3"/>
    <property type="match status" value="1"/>
</dbReference>
<keyword evidence="3" id="KW-1185">Reference proteome</keyword>
<dbReference type="GO" id="GO:0003677">
    <property type="term" value="F:DNA binding"/>
    <property type="evidence" value="ECO:0007669"/>
    <property type="project" value="InterPro"/>
</dbReference>
<gene>
    <name evidence="2" type="ORF">BSZ36_17620</name>
</gene>